<dbReference type="EMBL" id="FNIE01000004">
    <property type="protein sequence ID" value="SDN53506.1"/>
    <property type="molecule type" value="Genomic_DNA"/>
</dbReference>
<protein>
    <submittedName>
        <fullName evidence="1">Uncharacterized protein</fullName>
    </submittedName>
</protein>
<organism evidence="1 2">
    <name type="scientific">Actinacidiphila guanduensis</name>
    <dbReference type="NCBI Taxonomy" id="310781"/>
    <lineage>
        <taxon>Bacteria</taxon>
        <taxon>Bacillati</taxon>
        <taxon>Actinomycetota</taxon>
        <taxon>Actinomycetes</taxon>
        <taxon>Kitasatosporales</taxon>
        <taxon>Streptomycetaceae</taxon>
        <taxon>Actinacidiphila</taxon>
    </lineage>
</organism>
<evidence type="ECO:0000313" key="1">
    <source>
        <dbReference type="EMBL" id="SDN53506.1"/>
    </source>
</evidence>
<name>A0A1H0C6Q1_9ACTN</name>
<dbReference type="RefSeq" id="WP_093784188.1">
    <property type="nucleotide sequence ID" value="NZ_FNIE01000004.1"/>
</dbReference>
<sequence length="163" mass="17266">MAKKQAPLPNRLARLATRLSRSTTVAVLRPADHRRPLADVCWDVLDGQPGVTLAVSGPGDLAERLARHPSFTTAEADGWITGTLLTDLASAAGPPAGDPQADAVEQEVLAALGPDARWQTNSTHPRASPSGRSWDVVTTATFDLLVTARGPAYDLVLLRSQDD</sequence>
<dbReference type="STRING" id="310781.SAMN05216259_104440"/>
<accession>A0A1H0C6Q1</accession>
<gene>
    <name evidence="1" type="ORF">SAMN05216259_104440</name>
</gene>
<proteinExistence type="predicted"/>
<reference evidence="1 2" key="1">
    <citation type="submission" date="2016-10" db="EMBL/GenBank/DDBJ databases">
        <authorList>
            <person name="de Groot N.N."/>
        </authorList>
    </citation>
    <scope>NUCLEOTIDE SEQUENCE [LARGE SCALE GENOMIC DNA]</scope>
    <source>
        <strain evidence="1 2">CGMCC 4.2022</strain>
    </source>
</reference>
<evidence type="ECO:0000313" key="2">
    <source>
        <dbReference type="Proteomes" id="UP000199341"/>
    </source>
</evidence>
<dbReference type="AlphaFoldDB" id="A0A1H0C6Q1"/>
<dbReference type="Proteomes" id="UP000199341">
    <property type="component" value="Unassembled WGS sequence"/>
</dbReference>
<keyword evidence="2" id="KW-1185">Reference proteome</keyword>